<dbReference type="CDD" id="cd07042">
    <property type="entry name" value="STAS_SulP_like_sulfate_transporter"/>
    <property type="match status" value="1"/>
</dbReference>
<dbReference type="Pfam" id="PF00916">
    <property type="entry name" value="Sulfate_transp"/>
    <property type="match status" value="1"/>
</dbReference>
<dbReference type="EMBL" id="ML986484">
    <property type="protein sequence ID" value="KAF2281364.1"/>
    <property type="molecule type" value="Genomic_DNA"/>
</dbReference>
<feature type="compositionally biased region" description="Basic and acidic residues" evidence="5">
    <location>
        <begin position="626"/>
        <end position="646"/>
    </location>
</feature>
<feature type="transmembrane region" description="Helical" evidence="6">
    <location>
        <begin position="172"/>
        <end position="192"/>
    </location>
</feature>
<dbReference type="NCBIfam" id="TIGR00815">
    <property type="entry name" value="sulP"/>
    <property type="match status" value="1"/>
</dbReference>
<keyword evidence="4 6" id="KW-0472">Membrane</keyword>
<reference evidence="8" key="1">
    <citation type="journal article" date="2020" name="Stud. Mycol.">
        <title>101 Dothideomycetes genomes: a test case for predicting lifestyles and emergence of pathogens.</title>
        <authorList>
            <person name="Haridas S."/>
            <person name="Albert R."/>
            <person name="Binder M."/>
            <person name="Bloem J."/>
            <person name="Labutti K."/>
            <person name="Salamov A."/>
            <person name="Andreopoulos B."/>
            <person name="Baker S."/>
            <person name="Barry K."/>
            <person name="Bills G."/>
            <person name="Bluhm B."/>
            <person name="Cannon C."/>
            <person name="Castanera R."/>
            <person name="Culley D."/>
            <person name="Daum C."/>
            <person name="Ezra D."/>
            <person name="Gonzalez J."/>
            <person name="Henrissat B."/>
            <person name="Kuo A."/>
            <person name="Liang C."/>
            <person name="Lipzen A."/>
            <person name="Lutzoni F."/>
            <person name="Magnuson J."/>
            <person name="Mondo S."/>
            <person name="Nolan M."/>
            <person name="Ohm R."/>
            <person name="Pangilinan J."/>
            <person name="Park H.-J."/>
            <person name="Ramirez L."/>
            <person name="Alfaro M."/>
            <person name="Sun H."/>
            <person name="Tritt A."/>
            <person name="Yoshinaga Y."/>
            <person name="Zwiers L.-H."/>
            <person name="Turgeon B."/>
            <person name="Goodwin S."/>
            <person name="Spatafora J."/>
            <person name="Crous P."/>
            <person name="Grigoriev I."/>
        </authorList>
    </citation>
    <scope>NUCLEOTIDE SEQUENCE</scope>
    <source>
        <strain evidence="8">CBS 379.55</strain>
    </source>
</reference>
<dbReference type="GO" id="GO:0016020">
    <property type="term" value="C:membrane"/>
    <property type="evidence" value="ECO:0007669"/>
    <property type="project" value="UniProtKB-SubCell"/>
</dbReference>
<feature type="transmembrane region" description="Helical" evidence="6">
    <location>
        <begin position="86"/>
        <end position="104"/>
    </location>
</feature>
<evidence type="ECO:0000256" key="4">
    <source>
        <dbReference type="ARBA" id="ARBA00023136"/>
    </source>
</evidence>
<keyword evidence="3 6" id="KW-1133">Transmembrane helix</keyword>
<name>A0A6A6JYR1_WESOR</name>
<proteinExistence type="predicted"/>
<feature type="region of interest" description="Disordered" evidence="5">
    <location>
        <begin position="752"/>
        <end position="780"/>
    </location>
</feature>
<feature type="transmembrane region" description="Helical" evidence="6">
    <location>
        <begin position="412"/>
        <end position="434"/>
    </location>
</feature>
<keyword evidence="2 6" id="KW-0812">Transmembrane</keyword>
<dbReference type="FunFam" id="3.30.750.24:FF:000024">
    <property type="entry name" value="Sulfate permease 2"/>
    <property type="match status" value="1"/>
</dbReference>
<gene>
    <name evidence="8" type="ORF">EI97DRAFT_367477</name>
</gene>
<sequence length="828" mass="90997">MASTTTKVGHALAKVLGIDLHYRSETGSDRVTRGESAFSIESADTYVEREPTAAEWFREITPSRHDVVQYFVRLFPFLQWITRYNVQWLIGDLVAGITVGAVVVPQSMAYAKLAQLPVEYGLYSSFMGVLIYWFFATSKDITIGPVAVLSTVTGNVILKVHDKLPDVPADMVASSLAIIGGSIVLFMGLARLGWIVEFITLAAISAFMTGSAINIAAGQVPALMGITGVKTREATYKVIINTLKHLGSSDLNAAIGLTALTMLYLIRFVCGYLAKRYPSKQKMFFFISTLRTAFVILLYVLISYLCNRSHRANGTKPIFSTLGKVPRGFKHARVPVVTTEIISAFASDLPSTVIVLLIEHISISKSFGRVNNYTIDPSQELVAIGVTNVLGPFLGAYPATGSFSRTAIKSKAGVRTPFAGVITAIVVLLAIYALPAMFWYIPNAALSGVIIHAVGDLITPPNTVYQFWRISPLEVPIFFAGVIVTIFSSIEDGIYTTVAISAALLLFRICKARGRFLGRAKIHSVIGDHLLDPDVENKDKSEYPEDKPVRKSPAEGEDSVRDVFLPIDHQDGSNPLIELEDPYPGIFIFRFSEGFNYPNTNHYLDQLVDTVFKKTRRTNPATYGRPGDRPWNDPGPRRGKEVDPTDSRPTLKAIILDFSSVNNVDLTSVQNLIDVRNQLDRYAAPDTVDWHFCHINNRWTKRALAAAGFGYYTPESEDGAVHRWKPIFSVAEIGGEASAAAEAEARENRMARKASRATVQDIEGLAPSSDDTSESDPFERELTQSKAYGTMHKATRIAVVQGLNRPLFHVDITAALNSALANVHRKAH</sequence>
<dbReference type="PROSITE" id="PS01130">
    <property type="entry name" value="SLC26A"/>
    <property type="match status" value="1"/>
</dbReference>
<feature type="domain" description="STAS" evidence="7">
    <location>
        <begin position="584"/>
        <end position="709"/>
    </location>
</feature>
<organism evidence="8 9">
    <name type="scientific">Westerdykella ornata</name>
    <dbReference type="NCBI Taxonomy" id="318751"/>
    <lineage>
        <taxon>Eukaryota</taxon>
        <taxon>Fungi</taxon>
        <taxon>Dikarya</taxon>
        <taxon>Ascomycota</taxon>
        <taxon>Pezizomycotina</taxon>
        <taxon>Dothideomycetes</taxon>
        <taxon>Pleosporomycetidae</taxon>
        <taxon>Pleosporales</taxon>
        <taxon>Sporormiaceae</taxon>
        <taxon>Westerdykella</taxon>
    </lineage>
</organism>
<dbReference type="RefSeq" id="XP_033658901.1">
    <property type="nucleotide sequence ID" value="XM_033795096.1"/>
</dbReference>
<evidence type="ECO:0000256" key="1">
    <source>
        <dbReference type="ARBA" id="ARBA00004141"/>
    </source>
</evidence>
<dbReference type="PROSITE" id="PS50801">
    <property type="entry name" value="STAS"/>
    <property type="match status" value="1"/>
</dbReference>
<dbReference type="GeneID" id="54548271"/>
<dbReference type="PANTHER" id="PTHR11814">
    <property type="entry name" value="SULFATE TRANSPORTER"/>
    <property type="match status" value="1"/>
</dbReference>
<dbReference type="InterPro" id="IPR036513">
    <property type="entry name" value="STAS_dom_sf"/>
</dbReference>
<dbReference type="OrthoDB" id="288203at2759"/>
<keyword evidence="9" id="KW-1185">Reference proteome</keyword>
<dbReference type="InterPro" id="IPR018045">
    <property type="entry name" value="S04_transporter_CS"/>
</dbReference>
<dbReference type="InterPro" id="IPR011547">
    <property type="entry name" value="SLC26A/SulP_dom"/>
</dbReference>
<evidence type="ECO:0000256" key="5">
    <source>
        <dbReference type="SAM" id="MobiDB-lite"/>
    </source>
</evidence>
<dbReference type="InterPro" id="IPR001902">
    <property type="entry name" value="SLC26A/SulP_fam"/>
</dbReference>
<evidence type="ECO:0000256" key="6">
    <source>
        <dbReference type="SAM" id="Phobius"/>
    </source>
</evidence>
<comment type="subcellular location">
    <subcellularLocation>
        <location evidence="1">Membrane</location>
        <topology evidence="1">Multi-pass membrane protein</topology>
    </subcellularLocation>
</comment>
<feature type="transmembrane region" description="Helical" evidence="6">
    <location>
        <begin position="141"/>
        <end position="160"/>
    </location>
</feature>
<dbReference type="Proteomes" id="UP000800097">
    <property type="component" value="Unassembled WGS sequence"/>
</dbReference>
<evidence type="ECO:0000256" key="2">
    <source>
        <dbReference type="ARBA" id="ARBA00022692"/>
    </source>
</evidence>
<dbReference type="GO" id="GO:0008271">
    <property type="term" value="F:secondary active sulfate transmembrane transporter activity"/>
    <property type="evidence" value="ECO:0007669"/>
    <property type="project" value="InterPro"/>
</dbReference>
<dbReference type="Gene3D" id="3.30.750.24">
    <property type="entry name" value="STAS domain"/>
    <property type="match status" value="1"/>
</dbReference>
<dbReference type="InterPro" id="IPR002645">
    <property type="entry name" value="STAS_dom"/>
</dbReference>
<protein>
    <submittedName>
        <fullName evidence="8">Sulfate permease-like protein</fullName>
    </submittedName>
</protein>
<dbReference type="AlphaFoldDB" id="A0A6A6JYR1"/>
<feature type="region of interest" description="Disordered" evidence="5">
    <location>
        <begin position="618"/>
        <end position="646"/>
    </location>
</feature>
<feature type="region of interest" description="Disordered" evidence="5">
    <location>
        <begin position="536"/>
        <end position="557"/>
    </location>
</feature>
<dbReference type="SUPFAM" id="SSF52091">
    <property type="entry name" value="SpoIIaa-like"/>
    <property type="match status" value="1"/>
</dbReference>
<feature type="transmembrane region" description="Helical" evidence="6">
    <location>
        <begin position="198"/>
        <end position="217"/>
    </location>
</feature>
<evidence type="ECO:0000313" key="8">
    <source>
        <dbReference type="EMBL" id="KAF2281364.1"/>
    </source>
</evidence>
<evidence type="ECO:0000256" key="3">
    <source>
        <dbReference type="ARBA" id="ARBA00022989"/>
    </source>
</evidence>
<accession>A0A6A6JYR1</accession>
<evidence type="ECO:0000259" key="7">
    <source>
        <dbReference type="PROSITE" id="PS50801"/>
    </source>
</evidence>
<feature type="transmembrane region" description="Helical" evidence="6">
    <location>
        <begin position="251"/>
        <end position="274"/>
    </location>
</feature>
<evidence type="ECO:0000313" key="9">
    <source>
        <dbReference type="Proteomes" id="UP000800097"/>
    </source>
</evidence>
<feature type="transmembrane region" description="Helical" evidence="6">
    <location>
        <begin position="286"/>
        <end position="306"/>
    </location>
</feature>